<sequence>MQVSFCAVLLLIISTAYAQESQSIEIHMTMETALCELNDFHQILGFPDNQSHRLYIQAGLLNVNAMDYYVRPAGSDTYNCNTTHPCNSLDKDLIQARAKDITPYKVIIDQSTSLTTQFTLYSLTITSYREFTSTSTNVNSEIVFEPNGRRQKK</sequence>
<feature type="signal peptide" evidence="1">
    <location>
        <begin position="1"/>
        <end position="18"/>
    </location>
</feature>
<dbReference type="AlphaFoldDB" id="A0A5J4V8C1"/>
<name>A0A5J4V8C1_9EUKA</name>
<proteinExistence type="predicted"/>
<gene>
    <name evidence="2" type="ORF">EZS28_025742</name>
</gene>
<reference evidence="2 3" key="1">
    <citation type="submission" date="2019-03" db="EMBL/GenBank/DDBJ databases">
        <title>Single cell metagenomics reveals metabolic interactions within the superorganism composed of flagellate Streblomastix strix and complex community of Bacteroidetes bacteria on its surface.</title>
        <authorList>
            <person name="Treitli S.C."/>
            <person name="Kolisko M."/>
            <person name="Husnik F."/>
            <person name="Keeling P."/>
            <person name="Hampl V."/>
        </authorList>
    </citation>
    <scope>NUCLEOTIDE SEQUENCE [LARGE SCALE GENOMIC DNA]</scope>
    <source>
        <strain evidence="2">ST1C</strain>
    </source>
</reference>
<organism evidence="2 3">
    <name type="scientific">Streblomastix strix</name>
    <dbReference type="NCBI Taxonomy" id="222440"/>
    <lineage>
        <taxon>Eukaryota</taxon>
        <taxon>Metamonada</taxon>
        <taxon>Preaxostyla</taxon>
        <taxon>Oxymonadida</taxon>
        <taxon>Streblomastigidae</taxon>
        <taxon>Streblomastix</taxon>
    </lineage>
</organism>
<evidence type="ECO:0000256" key="1">
    <source>
        <dbReference type="SAM" id="SignalP"/>
    </source>
</evidence>
<protein>
    <submittedName>
        <fullName evidence="2">Uncharacterized protein</fullName>
    </submittedName>
</protein>
<accession>A0A5J4V8C1</accession>
<feature type="chain" id="PRO_5023928531" evidence="1">
    <location>
        <begin position="19"/>
        <end position="153"/>
    </location>
</feature>
<evidence type="ECO:0000313" key="3">
    <source>
        <dbReference type="Proteomes" id="UP000324800"/>
    </source>
</evidence>
<evidence type="ECO:0000313" key="2">
    <source>
        <dbReference type="EMBL" id="KAA6378733.1"/>
    </source>
</evidence>
<comment type="caution">
    <text evidence="2">The sequence shown here is derived from an EMBL/GenBank/DDBJ whole genome shotgun (WGS) entry which is preliminary data.</text>
</comment>
<dbReference type="Proteomes" id="UP000324800">
    <property type="component" value="Unassembled WGS sequence"/>
</dbReference>
<dbReference type="EMBL" id="SNRW01008953">
    <property type="protein sequence ID" value="KAA6378733.1"/>
    <property type="molecule type" value="Genomic_DNA"/>
</dbReference>
<keyword evidence="1" id="KW-0732">Signal</keyword>